<dbReference type="OrthoDB" id="10254221at2759"/>
<sequence>MSRNICVTTAEGNTGFLITKLLLTEPSFKKNVNQVTALAINAQAPYVQELKKLGAVIAQHKPGRVRDTAKVLQDTKADTLMLIPPAHVNKIDITLEILEAAKRVNIGNVCLLSAAGCDMADRDAQPRLREFIDLEVALMKLKGDPSTRTGYSPCIIRPGFYAENLLLYTPQAQQEGLLPIPIGKDHKFPPIALKDVADLAAHVLTGKGKHGFSDQHRGQLMTMTGPMLVSGDELAQIASNTLGVRLVFDDVSGNEARRLLRFQTSQDEAERQYLLEYYSLVREGKTNYISTNCFHDVTGSHPIEPPQFFETYKDQFMPKMAVQRIADGV</sequence>
<dbReference type="eggNOG" id="ENOG502QWD2">
    <property type="taxonomic scope" value="Eukaryota"/>
</dbReference>
<dbReference type="Gene3D" id="3.90.25.10">
    <property type="entry name" value="UDP-galactose 4-epimerase, domain 1"/>
    <property type="match status" value="1"/>
</dbReference>
<proteinExistence type="predicted"/>
<accession>B8M185</accession>
<dbReference type="SUPFAM" id="SSF51735">
    <property type="entry name" value="NAD(P)-binding Rossmann-fold domains"/>
    <property type="match status" value="1"/>
</dbReference>
<name>B8M185_TALSN</name>
<dbReference type="GeneID" id="8105138"/>
<organism evidence="1 2">
    <name type="scientific">Talaromyces stipitatus (strain ATCC 10500 / CBS 375.48 / QM 6759 / NRRL 1006)</name>
    <name type="common">Penicillium stipitatum</name>
    <dbReference type="NCBI Taxonomy" id="441959"/>
    <lineage>
        <taxon>Eukaryota</taxon>
        <taxon>Fungi</taxon>
        <taxon>Dikarya</taxon>
        <taxon>Ascomycota</taxon>
        <taxon>Pezizomycotina</taxon>
        <taxon>Eurotiomycetes</taxon>
        <taxon>Eurotiomycetidae</taxon>
        <taxon>Eurotiales</taxon>
        <taxon>Trichocomaceae</taxon>
        <taxon>Talaromyces</taxon>
        <taxon>Talaromyces sect. Talaromyces</taxon>
    </lineage>
</organism>
<dbReference type="PhylomeDB" id="B8M185"/>
<evidence type="ECO:0008006" key="3">
    <source>
        <dbReference type="Google" id="ProtNLM"/>
    </source>
</evidence>
<dbReference type="Gene3D" id="3.40.50.720">
    <property type="entry name" value="NAD(P)-binding Rossmann-like Domain"/>
    <property type="match status" value="1"/>
</dbReference>
<dbReference type="RefSeq" id="XP_002477990.1">
    <property type="nucleotide sequence ID" value="XM_002477945.1"/>
</dbReference>
<dbReference type="Proteomes" id="UP000001745">
    <property type="component" value="Unassembled WGS sequence"/>
</dbReference>
<dbReference type="PANTHER" id="PTHR43162">
    <property type="match status" value="1"/>
</dbReference>
<dbReference type="InterPro" id="IPR036291">
    <property type="entry name" value="NAD(P)-bd_dom_sf"/>
</dbReference>
<evidence type="ECO:0000313" key="2">
    <source>
        <dbReference type="Proteomes" id="UP000001745"/>
    </source>
</evidence>
<protein>
    <recommendedName>
        <fullName evidence="3">NmrA-like domain-containing protein</fullName>
    </recommendedName>
</protein>
<dbReference type="AlphaFoldDB" id="B8M185"/>
<keyword evidence="2" id="KW-1185">Reference proteome</keyword>
<dbReference type="VEuPathDB" id="FungiDB:TSTA_082600"/>
<dbReference type="STRING" id="441959.B8M185"/>
<dbReference type="PANTHER" id="PTHR43162:SF1">
    <property type="entry name" value="PRESTALK A DIFFERENTIATION PROTEIN A"/>
    <property type="match status" value="1"/>
</dbReference>
<evidence type="ECO:0000313" key="1">
    <source>
        <dbReference type="EMBL" id="EED21027.1"/>
    </source>
</evidence>
<reference evidence="2" key="1">
    <citation type="journal article" date="2015" name="Genome Announc.">
        <title>Genome sequence of the AIDS-associated pathogen Penicillium marneffei (ATCC18224) and its near taxonomic relative Talaromyces stipitatus (ATCC10500).</title>
        <authorList>
            <person name="Nierman W.C."/>
            <person name="Fedorova-Abrams N.D."/>
            <person name="Andrianopoulos A."/>
        </authorList>
    </citation>
    <scope>NUCLEOTIDE SEQUENCE [LARGE SCALE GENOMIC DNA]</scope>
    <source>
        <strain evidence="2">ATCC 10500 / CBS 375.48 / QM 6759 / NRRL 1006</strain>
    </source>
</reference>
<dbReference type="EMBL" id="EQ962653">
    <property type="protein sequence ID" value="EED21027.1"/>
    <property type="molecule type" value="Genomic_DNA"/>
</dbReference>
<dbReference type="HOGENOM" id="CLU_073157_0_0_1"/>
<dbReference type="InParanoid" id="B8M185"/>
<dbReference type="OMA" id="HRGQLMT"/>
<gene>
    <name evidence="1" type="ORF">TSTA_082600</name>
</gene>
<dbReference type="InterPro" id="IPR051604">
    <property type="entry name" value="Ergot_Alk_Oxidoreductase"/>
</dbReference>